<organism evidence="2 3">
    <name type="scientific">Burkholderia paludis</name>
    <dbReference type="NCBI Taxonomy" id="1506587"/>
    <lineage>
        <taxon>Bacteria</taxon>
        <taxon>Pseudomonadati</taxon>
        <taxon>Pseudomonadota</taxon>
        <taxon>Betaproteobacteria</taxon>
        <taxon>Burkholderiales</taxon>
        <taxon>Burkholderiaceae</taxon>
        <taxon>Burkholderia</taxon>
        <taxon>Burkholderia cepacia complex</taxon>
    </lineage>
</organism>
<accession>A0A6P2P1I5</accession>
<evidence type="ECO:0000256" key="1">
    <source>
        <dbReference type="SAM" id="MobiDB-lite"/>
    </source>
</evidence>
<keyword evidence="3" id="KW-1185">Reference proteome</keyword>
<dbReference type="EMBL" id="CABVQD010000018">
    <property type="protein sequence ID" value="VWC00912.1"/>
    <property type="molecule type" value="Genomic_DNA"/>
</dbReference>
<evidence type="ECO:0000313" key="3">
    <source>
        <dbReference type="Proteomes" id="UP000494330"/>
    </source>
</evidence>
<dbReference type="Proteomes" id="UP000494330">
    <property type="component" value="Unassembled WGS sequence"/>
</dbReference>
<protein>
    <submittedName>
        <fullName evidence="2">Uncharacterized protein</fullName>
    </submittedName>
</protein>
<dbReference type="AlphaFoldDB" id="A0A6P2P1I5"/>
<gene>
    <name evidence="2" type="ORF">BPA30113_04727</name>
</gene>
<sequence length="29" mass="3145">MARIVGAPSAPGSRRIIAAGQKHKEETRR</sequence>
<name>A0A6P2P1I5_9BURK</name>
<proteinExistence type="predicted"/>
<reference evidence="2 3" key="1">
    <citation type="submission" date="2019-09" db="EMBL/GenBank/DDBJ databases">
        <authorList>
            <person name="Depoorter E."/>
        </authorList>
    </citation>
    <scope>NUCLEOTIDE SEQUENCE [LARGE SCALE GENOMIC DNA]</scope>
    <source>
        <strain evidence="2">LMG 30113</strain>
    </source>
</reference>
<evidence type="ECO:0000313" key="2">
    <source>
        <dbReference type="EMBL" id="VWC00912.1"/>
    </source>
</evidence>
<feature type="region of interest" description="Disordered" evidence="1">
    <location>
        <begin position="1"/>
        <end position="29"/>
    </location>
</feature>